<evidence type="ECO:0000256" key="1">
    <source>
        <dbReference type="ARBA" id="ARBA00004196"/>
    </source>
</evidence>
<dbReference type="Pfam" id="PF03797">
    <property type="entry name" value="Autotransporter"/>
    <property type="match status" value="1"/>
</dbReference>
<proteinExistence type="predicted"/>
<evidence type="ECO:0000256" key="8">
    <source>
        <dbReference type="SAM" id="SignalP"/>
    </source>
</evidence>
<keyword evidence="4" id="KW-0964">Secreted</keyword>
<evidence type="ECO:0000256" key="7">
    <source>
        <dbReference type="ARBA" id="ARBA00023237"/>
    </source>
</evidence>
<name>A0A6N2U459_9BACT</name>
<sequence>MKPILPLLLRRSLLASLLVPIISLSFSASAADFMVDASQYSDPNNNIYSTLEELVSSVALVAGDTVILNNDDASLTTGLTVPVNFRSADPAALCAVDLSGLGKNPLYNLGAGEYTLEMDSVIWSNGAAGVIRTADDNVSLEITGEVQFLNNHVDNSNNSAYGGAIDMEGDHATLTLGNNATFSRNYAFSSSNYSSSSSSGGAIAMSGDYTTVTLEDNATFSGNYTFSDSTSHLSNYPSTSFGGAIYMEGDHATLTLGSNATFSGNYTFSKSGTYSTATTATSSGGAIYMRGDHAMLTLGDNATFSGNYAYSDSSSNYSTNYSNSSGGAIYMQGVNSFLTICNGAIFTNNYSSTYGGAIYLQGITTDNSSRFLAFTHDVLFSGNMTGGTFTQHNDGSFSVVNGVANAIHVDGTNHLQLAAAQGKEVRFNDPITSAAYFSSTENVTLSLNQYTDDDGISHTTDGTVIFSGELYQGDDAHLVASRYSDFKGQTTLYGGSLILEHNVVFGNAGLRDDTSMTLEHGTLEITGGSVINAASFSITNNDVVLRPGTSAFINAKNVDLSRGFVFDMQKQAQEAASLANATGLSISATGSFILGGSIGIMDTGTTADYFYADNSWAQQRAFIVLTDANQTHTDDFSGAHSLATGSDRVDSPYAYTGSWSHQWVDADGDGFPEQLQLVWTPAEDSAIRDILPELAGTLAMNSMWSSAANALGMSRAALGNLDAQRFITGPENNYWVKGMGDFLNHASEGVRDGFDYHGGGYSVGADRRITSHAILGLGFGDLYGKMRGRSFAGDIDQQTRIGMLYGGWHKVLNRKNTLLVTGTAGYGWTDNKMNSFHTGGRSHGKWTNETLFGTFTGKWSRRVNETVAMEVMLGLEYTDVTQEAFTETGWDARRFEKGRLKNLSVPVGVGLTHRSELKDREWINSAMVSYVPDVYRRNPSAQAERLLNGYRWEAEGTSPDRNGVRVNVNSALQLNARWRMYAGYEFEGRSKATAHRFNAGVSYAY</sequence>
<dbReference type="AlphaFoldDB" id="A0A6N2U459"/>
<keyword evidence="7" id="KW-0998">Cell outer membrane</keyword>
<comment type="subcellular location">
    <subcellularLocation>
        <location evidence="1">Cell envelope</location>
    </subcellularLocation>
    <subcellularLocation>
        <location evidence="2">Cell outer membrane</location>
    </subcellularLocation>
    <subcellularLocation>
        <location evidence="3">Secreted</location>
    </subcellularLocation>
</comment>
<evidence type="ECO:0000256" key="2">
    <source>
        <dbReference type="ARBA" id="ARBA00004442"/>
    </source>
</evidence>
<evidence type="ECO:0000256" key="3">
    <source>
        <dbReference type="ARBA" id="ARBA00004613"/>
    </source>
</evidence>
<keyword evidence="6" id="KW-0472">Membrane</keyword>
<dbReference type="InterPro" id="IPR003368">
    <property type="entry name" value="POMP_repeat"/>
</dbReference>
<accession>A0A6N2U459</accession>
<dbReference type="GO" id="GO:0009279">
    <property type="term" value="C:cell outer membrane"/>
    <property type="evidence" value="ECO:0007669"/>
    <property type="project" value="UniProtKB-SubCell"/>
</dbReference>
<evidence type="ECO:0000256" key="5">
    <source>
        <dbReference type="ARBA" id="ARBA00022729"/>
    </source>
</evidence>
<dbReference type="SUPFAM" id="SSF103515">
    <property type="entry name" value="Autotransporter"/>
    <property type="match status" value="1"/>
</dbReference>
<dbReference type="PROSITE" id="PS51208">
    <property type="entry name" value="AUTOTRANSPORTER"/>
    <property type="match status" value="1"/>
</dbReference>
<dbReference type="InterPro" id="IPR005546">
    <property type="entry name" value="Autotransporte_beta"/>
</dbReference>
<feature type="domain" description="Autotransporter" evidence="9">
    <location>
        <begin position="727"/>
        <end position="1005"/>
    </location>
</feature>
<feature type="signal peptide" evidence="8">
    <location>
        <begin position="1"/>
        <end position="30"/>
    </location>
</feature>
<evidence type="ECO:0000259" key="9">
    <source>
        <dbReference type="PROSITE" id="PS51208"/>
    </source>
</evidence>
<dbReference type="InterPro" id="IPR006626">
    <property type="entry name" value="PbH1"/>
</dbReference>
<feature type="chain" id="PRO_5026694959" evidence="8">
    <location>
        <begin position="31"/>
        <end position="1005"/>
    </location>
</feature>
<dbReference type="SMART" id="SM00710">
    <property type="entry name" value="PbH1"/>
    <property type="match status" value="8"/>
</dbReference>
<dbReference type="GO" id="GO:0005576">
    <property type="term" value="C:extracellular region"/>
    <property type="evidence" value="ECO:0007669"/>
    <property type="project" value="UniProtKB-SubCell"/>
</dbReference>
<dbReference type="RefSeq" id="WP_102753007.1">
    <property type="nucleotide sequence ID" value="NZ_CACRSS010000016.1"/>
</dbReference>
<protein>
    <submittedName>
        <fullName evidence="10">Putative outer membrane protein pmp10</fullName>
    </submittedName>
</protein>
<evidence type="ECO:0000256" key="4">
    <source>
        <dbReference type="ARBA" id="ARBA00022525"/>
    </source>
</evidence>
<evidence type="ECO:0000313" key="10">
    <source>
        <dbReference type="EMBL" id="VYT10246.1"/>
    </source>
</evidence>
<dbReference type="InterPro" id="IPR036709">
    <property type="entry name" value="Autotransporte_beta_dom_sf"/>
</dbReference>
<organism evidence="10">
    <name type="scientific">Akkermansia muciniphila</name>
    <dbReference type="NCBI Taxonomy" id="239935"/>
    <lineage>
        <taxon>Bacteria</taxon>
        <taxon>Pseudomonadati</taxon>
        <taxon>Verrucomicrobiota</taxon>
        <taxon>Verrucomicrobiia</taxon>
        <taxon>Verrucomicrobiales</taxon>
        <taxon>Akkermansiaceae</taxon>
        <taxon>Akkermansia</taxon>
    </lineage>
</organism>
<dbReference type="SMART" id="SM00869">
    <property type="entry name" value="Autotransporter"/>
    <property type="match status" value="1"/>
</dbReference>
<dbReference type="Pfam" id="PF02415">
    <property type="entry name" value="Chlam_PMP"/>
    <property type="match status" value="1"/>
</dbReference>
<gene>
    <name evidence="10" type="ORF">AMLFYP55_00626</name>
</gene>
<dbReference type="EMBL" id="CACRSS010000016">
    <property type="protein sequence ID" value="VYT10246.1"/>
    <property type="molecule type" value="Genomic_DNA"/>
</dbReference>
<evidence type="ECO:0000256" key="6">
    <source>
        <dbReference type="ARBA" id="ARBA00023136"/>
    </source>
</evidence>
<dbReference type="Gene3D" id="2.40.128.130">
    <property type="entry name" value="Autotransporter beta-domain"/>
    <property type="match status" value="1"/>
</dbReference>
<reference evidence="10" key="1">
    <citation type="submission" date="2019-11" db="EMBL/GenBank/DDBJ databases">
        <authorList>
            <person name="Feng L."/>
        </authorList>
    </citation>
    <scope>NUCLEOTIDE SEQUENCE</scope>
    <source>
        <strain evidence="10">AMuciniphilaLFYP55</strain>
    </source>
</reference>
<keyword evidence="5 8" id="KW-0732">Signal</keyword>
<dbReference type="OrthoDB" id="199558at2"/>